<keyword evidence="1" id="KW-0732">Signal</keyword>
<dbReference type="Proteomes" id="UP000447876">
    <property type="component" value="Unassembled WGS sequence"/>
</dbReference>
<dbReference type="RefSeq" id="WP_155612450.1">
    <property type="nucleotide sequence ID" value="NZ_WNZW01000009.1"/>
</dbReference>
<organism evidence="4 5">
    <name type="scientific">Paenibacillus woosongensis</name>
    <dbReference type="NCBI Taxonomy" id="307580"/>
    <lineage>
        <taxon>Bacteria</taxon>
        <taxon>Bacillati</taxon>
        <taxon>Bacillota</taxon>
        <taxon>Bacilli</taxon>
        <taxon>Bacillales</taxon>
        <taxon>Paenibacillaceae</taxon>
        <taxon>Paenibacillus</taxon>
    </lineage>
</organism>
<dbReference type="Pfam" id="PF11738">
    <property type="entry name" value="DUF3298"/>
    <property type="match status" value="1"/>
</dbReference>
<name>A0A7X3CPM7_9BACL</name>
<gene>
    <name evidence="4" type="ORF">GNP95_19020</name>
</gene>
<proteinExistence type="predicted"/>
<dbReference type="OrthoDB" id="5637at2"/>
<accession>A0A7X3CPM7</accession>
<comment type="caution">
    <text evidence="4">The sequence shown here is derived from an EMBL/GenBank/DDBJ whole genome shotgun (WGS) entry which is preliminary data.</text>
</comment>
<evidence type="ECO:0000313" key="5">
    <source>
        <dbReference type="Proteomes" id="UP000447876"/>
    </source>
</evidence>
<protein>
    <submittedName>
        <fullName evidence="4">DUF4163 domain-containing protein</fullName>
    </submittedName>
</protein>
<dbReference type="Pfam" id="PF13739">
    <property type="entry name" value="PdaC"/>
    <property type="match status" value="1"/>
</dbReference>
<evidence type="ECO:0000313" key="4">
    <source>
        <dbReference type="EMBL" id="MUG47069.1"/>
    </source>
</evidence>
<evidence type="ECO:0000256" key="1">
    <source>
        <dbReference type="SAM" id="SignalP"/>
    </source>
</evidence>
<dbReference type="Gene3D" id="3.90.640.20">
    <property type="entry name" value="Heat-shock cognate protein, ATPase"/>
    <property type="match status" value="1"/>
</dbReference>
<dbReference type="InterPro" id="IPR037126">
    <property type="entry name" value="PdaC/RsiV-like_sf"/>
</dbReference>
<dbReference type="InterPro" id="IPR021729">
    <property type="entry name" value="DUF3298"/>
</dbReference>
<reference evidence="4 5" key="1">
    <citation type="submission" date="2019-11" db="EMBL/GenBank/DDBJ databases">
        <title>Draft genome sequences of five Paenibacillus species of dairy origin.</title>
        <authorList>
            <person name="Olajide A.M."/>
            <person name="Chen S."/>
            <person name="Lapointe G."/>
        </authorList>
    </citation>
    <scope>NUCLEOTIDE SEQUENCE [LARGE SCALE GENOMIC DNA]</scope>
    <source>
        <strain evidence="4 5">12CR55</strain>
    </source>
</reference>
<evidence type="ECO:0000259" key="3">
    <source>
        <dbReference type="Pfam" id="PF13739"/>
    </source>
</evidence>
<feature type="signal peptide" evidence="1">
    <location>
        <begin position="1"/>
        <end position="31"/>
    </location>
</feature>
<sequence length="265" mass="29371">MMMWRICRIGLCLLAAVLLSAGIMLEGNVSAEDAALGSGVQAEQASFAGTAQATAAAEQGVKVETRTITKSLPGASIKAEYPHISGLKSKSVQRKLNSHFKARAEDFVKKSVKEAKQNQPSPSGHKYEFLGSYTVTYNKNCILSLYEQTYAYTGGAHGNSYREGLTFRLKDGKLLTLDELLRANPNYREIVDPAIAQQMQQTQGYFGNFKTIGPNPSYYVKDEGVVIFFPLYEYLPYVNGFPEFYFPFSQLLPAGANPFDFTRHK</sequence>
<evidence type="ECO:0000259" key="2">
    <source>
        <dbReference type="Pfam" id="PF11738"/>
    </source>
</evidence>
<feature type="chain" id="PRO_5030746508" evidence="1">
    <location>
        <begin position="32"/>
        <end position="265"/>
    </location>
</feature>
<dbReference type="InterPro" id="IPR025303">
    <property type="entry name" value="PdaC"/>
</dbReference>
<feature type="domain" description="Deacetylase PdaC" evidence="3">
    <location>
        <begin position="75"/>
        <end position="160"/>
    </location>
</feature>
<dbReference type="EMBL" id="WNZW01000009">
    <property type="protein sequence ID" value="MUG47069.1"/>
    <property type="molecule type" value="Genomic_DNA"/>
</dbReference>
<dbReference type="Gene3D" id="3.30.565.40">
    <property type="entry name" value="Fervidobacterium nodosum Rt17-B1 like"/>
    <property type="match status" value="1"/>
</dbReference>
<dbReference type="AlphaFoldDB" id="A0A7X3CPM7"/>
<feature type="domain" description="DUF3298" evidence="2">
    <location>
        <begin position="179"/>
        <end position="249"/>
    </location>
</feature>